<comment type="similarity">
    <text evidence="4">Belongs to the cytochrome b5 family.</text>
</comment>
<dbReference type="SMART" id="SM01117">
    <property type="entry name" value="Cyt-b5"/>
    <property type="match status" value="1"/>
</dbReference>
<dbReference type="Gene3D" id="3.10.120.10">
    <property type="entry name" value="Cytochrome b5-like heme/steroid binding domain"/>
    <property type="match status" value="1"/>
</dbReference>
<keyword evidence="3" id="KW-0408">Iron</keyword>
<evidence type="ECO:0000256" key="2">
    <source>
        <dbReference type="ARBA" id="ARBA00022723"/>
    </source>
</evidence>
<dbReference type="AlphaFoldDB" id="A0A1I7IW12"/>
<keyword evidence="8" id="KW-1185">Reference proteome</keyword>
<evidence type="ECO:0000313" key="7">
    <source>
        <dbReference type="EMBL" id="SFU77135.1"/>
    </source>
</evidence>
<proteinExistence type="inferred from homology"/>
<dbReference type="GO" id="GO:0046872">
    <property type="term" value="F:metal ion binding"/>
    <property type="evidence" value="ECO:0007669"/>
    <property type="project" value="UniProtKB-KW"/>
</dbReference>
<reference evidence="8" key="1">
    <citation type="submission" date="2016-10" db="EMBL/GenBank/DDBJ databases">
        <authorList>
            <person name="Varghese N."/>
            <person name="Submissions S."/>
        </authorList>
    </citation>
    <scope>NUCLEOTIDE SEQUENCE [LARGE SCALE GENOMIC DNA]</scope>
    <source>
        <strain evidence="8">CGMCC 1.6981</strain>
    </source>
</reference>
<feature type="signal peptide" evidence="5">
    <location>
        <begin position="1"/>
        <end position="26"/>
    </location>
</feature>
<accession>A0A1I7IW12</accession>
<dbReference type="Proteomes" id="UP000198693">
    <property type="component" value="Unassembled WGS sequence"/>
</dbReference>
<dbReference type="RefSeq" id="WP_089796159.1">
    <property type="nucleotide sequence ID" value="NZ_FPBP01000008.1"/>
</dbReference>
<dbReference type="InterPro" id="IPR050668">
    <property type="entry name" value="Cytochrome_b5"/>
</dbReference>
<evidence type="ECO:0000256" key="3">
    <source>
        <dbReference type="ARBA" id="ARBA00023004"/>
    </source>
</evidence>
<name>A0A1I7IW12_9GAMM</name>
<evidence type="ECO:0000259" key="6">
    <source>
        <dbReference type="PROSITE" id="PS50255"/>
    </source>
</evidence>
<organism evidence="7 8">
    <name type="scientific">Halomonas korlensis</name>
    <dbReference type="NCBI Taxonomy" id="463301"/>
    <lineage>
        <taxon>Bacteria</taxon>
        <taxon>Pseudomonadati</taxon>
        <taxon>Pseudomonadota</taxon>
        <taxon>Gammaproteobacteria</taxon>
        <taxon>Oceanospirillales</taxon>
        <taxon>Halomonadaceae</taxon>
        <taxon>Halomonas</taxon>
    </lineage>
</organism>
<feature type="chain" id="PRO_5011762966" evidence="5">
    <location>
        <begin position="27"/>
        <end position="117"/>
    </location>
</feature>
<evidence type="ECO:0000256" key="5">
    <source>
        <dbReference type="SAM" id="SignalP"/>
    </source>
</evidence>
<feature type="domain" description="Cytochrome b5 heme-binding" evidence="6">
    <location>
        <begin position="36"/>
        <end position="116"/>
    </location>
</feature>
<keyword evidence="5" id="KW-0732">Signal</keyword>
<dbReference type="PROSITE" id="PS50255">
    <property type="entry name" value="CYTOCHROME_B5_2"/>
    <property type="match status" value="1"/>
</dbReference>
<evidence type="ECO:0000313" key="8">
    <source>
        <dbReference type="Proteomes" id="UP000198693"/>
    </source>
</evidence>
<dbReference type="STRING" id="463301.SAMN04487955_10885"/>
<dbReference type="InterPro" id="IPR001199">
    <property type="entry name" value="Cyt_B5-like_heme/steroid-bd"/>
</dbReference>
<dbReference type="InterPro" id="IPR036400">
    <property type="entry name" value="Cyt_B5-like_heme/steroid_sf"/>
</dbReference>
<dbReference type="OrthoDB" id="8173637at2"/>
<protein>
    <submittedName>
        <fullName evidence="7">Cytochrome b5-like Heme/Steroid binding domain-containing protein</fullName>
    </submittedName>
</protein>
<dbReference type="PANTHER" id="PTHR19359">
    <property type="entry name" value="CYTOCHROME B5"/>
    <property type="match status" value="1"/>
</dbReference>
<dbReference type="SUPFAM" id="SSF55856">
    <property type="entry name" value="Cytochrome b5-like heme/steroid binding domain"/>
    <property type="match status" value="1"/>
</dbReference>
<keyword evidence="1" id="KW-0349">Heme</keyword>
<dbReference type="Pfam" id="PF00173">
    <property type="entry name" value="Cyt-b5"/>
    <property type="match status" value="1"/>
</dbReference>
<keyword evidence="2" id="KW-0479">Metal-binding</keyword>
<dbReference type="GO" id="GO:0020037">
    <property type="term" value="F:heme binding"/>
    <property type="evidence" value="ECO:0007669"/>
    <property type="project" value="TreeGrafter"/>
</dbReference>
<dbReference type="EMBL" id="FPBP01000008">
    <property type="protein sequence ID" value="SFU77135.1"/>
    <property type="molecule type" value="Genomic_DNA"/>
</dbReference>
<evidence type="ECO:0000256" key="1">
    <source>
        <dbReference type="ARBA" id="ARBA00022617"/>
    </source>
</evidence>
<gene>
    <name evidence="7" type="ORF">SAMN04487955_10885</name>
</gene>
<evidence type="ECO:0000256" key="4">
    <source>
        <dbReference type="ARBA" id="ARBA00038168"/>
    </source>
</evidence>
<sequence length="117" mass="12777">MNTVAYTAFIAFLSSVLTLVSVNALSSPDAVVPSDPEGITREELARHDSAESCWKAIHGTVYDVTGFIADHPTPAAVMLEWCGRDASEAWDNKRPGRPHSSFAEGMLERFRVGRLVD</sequence>
<dbReference type="GO" id="GO:0016020">
    <property type="term" value="C:membrane"/>
    <property type="evidence" value="ECO:0007669"/>
    <property type="project" value="TreeGrafter"/>
</dbReference>